<evidence type="ECO:0000313" key="2">
    <source>
        <dbReference type="EMBL" id="CBE69713.1"/>
    </source>
</evidence>
<reference evidence="2 3" key="1">
    <citation type="journal article" date="2010" name="Nature">
        <title>Nitrite-driven anaerobic methane oxidation by oxygenic bacteria.</title>
        <authorList>
            <person name="Ettwig K.F."/>
            <person name="Butler M.K."/>
            <person name="Le Paslier D."/>
            <person name="Pelletier E."/>
            <person name="Mangenot S."/>
            <person name="Kuypers M.M.M."/>
            <person name="Schreiber F."/>
            <person name="Dutilh B.E."/>
            <person name="Zedelius J."/>
            <person name="de Beer D."/>
            <person name="Gloerich J."/>
            <person name="Wessels H.J.C.T."/>
            <person name="van Allen T."/>
            <person name="Luesken F."/>
            <person name="Wu M."/>
            <person name="van de Pas-Schoonen K.T."/>
            <person name="Op den Camp H.J.M."/>
            <person name="Janssen-Megens E.M."/>
            <person name="Francoijs K-J."/>
            <person name="Stunnenberg H."/>
            <person name="Weissenbach J."/>
            <person name="Jetten M.S.M."/>
            <person name="Strous M."/>
        </authorList>
    </citation>
    <scope>NUCLEOTIDE SEQUENCE [LARGE SCALE GENOMIC DNA]</scope>
</reference>
<gene>
    <name evidence="2" type="ORF">DAMO_2640</name>
</gene>
<proteinExistence type="predicted"/>
<feature type="region of interest" description="Disordered" evidence="1">
    <location>
        <begin position="27"/>
        <end position="67"/>
    </location>
</feature>
<evidence type="ECO:0000313" key="3">
    <source>
        <dbReference type="Proteomes" id="UP000006898"/>
    </source>
</evidence>
<accession>D5MK91</accession>
<dbReference type="AlphaFoldDB" id="D5MK91"/>
<dbReference type="STRING" id="671143.DAMO_2640"/>
<evidence type="ECO:0000256" key="1">
    <source>
        <dbReference type="SAM" id="MobiDB-lite"/>
    </source>
</evidence>
<organism evidence="2 3">
    <name type="scientific">Methylomirabilis oxygeniifera</name>
    <dbReference type="NCBI Taxonomy" id="671143"/>
    <lineage>
        <taxon>Bacteria</taxon>
        <taxon>Candidatus Methylomirabilota</taxon>
        <taxon>Candidatus Methylomirabilia</taxon>
        <taxon>Candidatus Methylomirabilales</taxon>
        <taxon>Candidatus Methylomirabilaceae</taxon>
        <taxon>Candidatus Methylomirabilis</taxon>
    </lineage>
</organism>
<sequence>MPGANEPQAHLHIRVLSQTAYEMGRYINLEQREEAGSGVGPGRRSRSTRGPSPDSDRSGRSSWPSSA</sequence>
<protein>
    <submittedName>
        <fullName evidence="2">Uncharacterized protein</fullName>
    </submittedName>
</protein>
<dbReference type="HOGENOM" id="CLU_2804461_0_0_0"/>
<dbReference type="Proteomes" id="UP000006898">
    <property type="component" value="Chromosome"/>
</dbReference>
<name>D5MK91_METO1</name>
<dbReference type="EMBL" id="FP565575">
    <property type="protein sequence ID" value="CBE69713.1"/>
    <property type="molecule type" value="Genomic_DNA"/>
</dbReference>
<dbReference type="KEGG" id="mox:DAMO_2640"/>